<feature type="transmembrane region" description="Helical" evidence="1">
    <location>
        <begin position="96"/>
        <end position="118"/>
    </location>
</feature>
<organism evidence="2 3">
    <name type="scientific">Sulfitobacter sediminis</name>
    <dbReference type="NCBI Taxonomy" id="3234186"/>
    <lineage>
        <taxon>Bacteria</taxon>
        <taxon>Pseudomonadati</taxon>
        <taxon>Pseudomonadota</taxon>
        <taxon>Alphaproteobacteria</taxon>
        <taxon>Rhodobacterales</taxon>
        <taxon>Roseobacteraceae</taxon>
        <taxon>Sulfitobacter</taxon>
    </lineage>
</organism>
<feature type="transmembrane region" description="Helical" evidence="1">
    <location>
        <begin position="157"/>
        <end position="178"/>
    </location>
</feature>
<feature type="transmembrane region" description="Helical" evidence="1">
    <location>
        <begin position="133"/>
        <end position="150"/>
    </location>
</feature>
<keyword evidence="1" id="KW-1133">Transmembrane helix</keyword>
<dbReference type="EMBL" id="JBFNXX010000005">
    <property type="protein sequence ID" value="MEW9919665.1"/>
    <property type="molecule type" value="Genomic_DNA"/>
</dbReference>
<reference evidence="2 3" key="1">
    <citation type="submission" date="2024-07" db="EMBL/GenBank/DDBJ databases">
        <title>Marimonas sp.nov., isolated from tidal-flat sediment.</title>
        <authorList>
            <person name="Jayan J.N."/>
            <person name="Lee S.S."/>
        </authorList>
    </citation>
    <scope>NUCLEOTIDE SEQUENCE [LARGE SCALE GENOMIC DNA]</scope>
    <source>
        <strain evidence="2 3">MJW-29</strain>
    </source>
</reference>
<proteinExistence type="predicted"/>
<feature type="transmembrane region" description="Helical" evidence="1">
    <location>
        <begin position="69"/>
        <end position="89"/>
    </location>
</feature>
<dbReference type="Proteomes" id="UP001556098">
    <property type="component" value="Unassembled WGS sequence"/>
</dbReference>
<sequence>MDNAMITPAPLGLFLAVILGLVLALILVFARAFPENRTRVTLALLCWIALTGALPVAFAAAGLPATAQFASFAATLLLVMALAVTGTGARVVQANGLALLAAIQCFRLPLEIVLIRWYEAGFMPLQMTWRGDNLDILTGCLALPAALLIARDIRPRAVAFAFNALGLAMLLRIIWIVALSSPTPLRALLGGYEGGPDVLVGLYFPSVWIASVGVASAMFLHLTSLAHLLRSRQTRPAPVQS</sequence>
<gene>
    <name evidence="2" type="ORF">AB2B41_08625</name>
</gene>
<keyword evidence="1" id="KW-0472">Membrane</keyword>
<feature type="transmembrane region" description="Helical" evidence="1">
    <location>
        <begin position="12"/>
        <end position="30"/>
    </location>
</feature>
<evidence type="ECO:0000313" key="3">
    <source>
        <dbReference type="Proteomes" id="UP001556098"/>
    </source>
</evidence>
<comment type="caution">
    <text evidence="2">The sequence shown here is derived from an EMBL/GenBank/DDBJ whole genome shotgun (WGS) entry which is preliminary data.</text>
</comment>
<accession>A0ABV3RL11</accession>
<feature type="transmembrane region" description="Helical" evidence="1">
    <location>
        <begin position="42"/>
        <end position="63"/>
    </location>
</feature>
<keyword evidence="3" id="KW-1185">Reference proteome</keyword>
<evidence type="ECO:0000313" key="2">
    <source>
        <dbReference type="EMBL" id="MEW9919665.1"/>
    </source>
</evidence>
<evidence type="ECO:0000256" key="1">
    <source>
        <dbReference type="SAM" id="Phobius"/>
    </source>
</evidence>
<protein>
    <submittedName>
        <fullName evidence="2">Uncharacterized protein</fullName>
    </submittedName>
</protein>
<keyword evidence="1" id="KW-0812">Transmembrane</keyword>
<feature type="transmembrane region" description="Helical" evidence="1">
    <location>
        <begin position="198"/>
        <end position="222"/>
    </location>
</feature>
<name>A0ABV3RL11_9RHOB</name>